<gene>
    <name evidence="6" type="ORF">NMOB1V02_LOCUS4857</name>
</gene>
<dbReference type="Pfam" id="PF13499">
    <property type="entry name" value="EF-hand_7"/>
    <property type="match status" value="1"/>
</dbReference>
<sequence length="173" mass="19691">MLVTGRKILSFCVIVTLTHADRTVPGVNPAHYESVEAENRRPLSPHHEARYAGRPLDIEHHKADIQHHYDVPVDANKMSEQELQFHYFKMHDTDNNNMLDGLELVKSVIHWHDPRNHEQGQGTGPEPKLFPDAELESIVDPILHSDDSNSDGFIDYPEFVRAQSAKIAAMKQT</sequence>
<dbReference type="AlphaFoldDB" id="A0A7R9GDJ2"/>
<reference evidence="6" key="1">
    <citation type="submission" date="2020-11" db="EMBL/GenBank/DDBJ databases">
        <authorList>
            <person name="Tran Van P."/>
        </authorList>
    </citation>
    <scope>NUCLEOTIDE SEQUENCE</scope>
</reference>
<dbReference type="EMBL" id="OA882838">
    <property type="protein sequence ID" value="CAD7277116.1"/>
    <property type="molecule type" value="Genomic_DNA"/>
</dbReference>
<evidence type="ECO:0000256" key="4">
    <source>
        <dbReference type="SAM" id="SignalP"/>
    </source>
</evidence>
<dbReference type="InterPro" id="IPR018247">
    <property type="entry name" value="EF_Hand_1_Ca_BS"/>
</dbReference>
<evidence type="ECO:0000313" key="6">
    <source>
        <dbReference type="EMBL" id="CAD7277116.1"/>
    </source>
</evidence>
<dbReference type="SUPFAM" id="SSF47473">
    <property type="entry name" value="EF-hand"/>
    <property type="match status" value="1"/>
</dbReference>
<organism evidence="6">
    <name type="scientific">Notodromas monacha</name>
    <dbReference type="NCBI Taxonomy" id="399045"/>
    <lineage>
        <taxon>Eukaryota</taxon>
        <taxon>Metazoa</taxon>
        <taxon>Ecdysozoa</taxon>
        <taxon>Arthropoda</taxon>
        <taxon>Crustacea</taxon>
        <taxon>Oligostraca</taxon>
        <taxon>Ostracoda</taxon>
        <taxon>Podocopa</taxon>
        <taxon>Podocopida</taxon>
        <taxon>Cypridocopina</taxon>
        <taxon>Cypridoidea</taxon>
        <taxon>Cyprididae</taxon>
        <taxon>Notodromas</taxon>
    </lineage>
</organism>
<evidence type="ECO:0000256" key="2">
    <source>
        <dbReference type="ARBA" id="ARBA00022737"/>
    </source>
</evidence>
<accession>A0A7R9GDJ2</accession>
<dbReference type="Gene3D" id="1.10.238.10">
    <property type="entry name" value="EF-hand"/>
    <property type="match status" value="1"/>
</dbReference>
<keyword evidence="1 4" id="KW-0732">Signal</keyword>
<dbReference type="Proteomes" id="UP000678499">
    <property type="component" value="Unassembled WGS sequence"/>
</dbReference>
<name>A0A7R9GDJ2_9CRUS</name>
<dbReference type="OrthoDB" id="64736at2759"/>
<feature type="signal peptide" evidence="4">
    <location>
        <begin position="1"/>
        <end position="20"/>
    </location>
</feature>
<evidence type="ECO:0000313" key="7">
    <source>
        <dbReference type="Proteomes" id="UP000678499"/>
    </source>
</evidence>
<proteinExistence type="predicted"/>
<dbReference type="PROSITE" id="PS00018">
    <property type="entry name" value="EF_HAND_1"/>
    <property type="match status" value="2"/>
</dbReference>
<dbReference type="InterPro" id="IPR011992">
    <property type="entry name" value="EF-hand-dom_pair"/>
</dbReference>
<dbReference type="PANTHER" id="PTHR23104:SF17">
    <property type="entry name" value="EF-HAND DOMAIN-CONTAINING PROTEIN"/>
    <property type="match status" value="1"/>
</dbReference>
<feature type="chain" id="PRO_5036403261" description="EF-hand domain-containing protein" evidence="4">
    <location>
        <begin position="21"/>
        <end position="173"/>
    </location>
</feature>
<evidence type="ECO:0000256" key="1">
    <source>
        <dbReference type="ARBA" id="ARBA00022729"/>
    </source>
</evidence>
<feature type="domain" description="EF-hand" evidence="5">
    <location>
        <begin position="81"/>
        <end position="162"/>
    </location>
</feature>
<dbReference type="EMBL" id="CAJPEX010000801">
    <property type="protein sequence ID" value="CAG0917268.1"/>
    <property type="molecule type" value="Genomic_DNA"/>
</dbReference>
<evidence type="ECO:0000259" key="5">
    <source>
        <dbReference type="Pfam" id="PF13499"/>
    </source>
</evidence>
<dbReference type="InterPro" id="IPR052110">
    <property type="entry name" value="MCFD2-like"/>
</dbReference>
<keyword evidence="7" id="KW-1185">Reference proteome</keyword>
<dbReference type="PANTHER" id="PTHR23104">
    <property type="entry name" value="MULTIPLE COAGULATION FACTOR DEFICIENCY PROTEIN 2 NEURAL STEM CELL DERIVED NEURONAL SURVIVAL PROTEIN"/>
    <property type="match status" value="1"/>
</dbReference>
<keyword evidence="3" id="KW-0106">Calcium</keyword>
<evidence type="ECO:0000256" key="3">
    <source>
        <dbReference type="ARBA" id="ARBA00022837"/>
    </source>
</evidence>
<protein>
    <recommendedName>
        <fullName evidence="5">EF-hand domain-containing protein</fullName>
    </recommendedName>
</protein>
<keyword evidence="2" id="KW-0677">Repeat</keyword>
<dbReference type="InterPro" id="IPR002048">
    <property type="entry name" value="EF_hand_dom"/>
</dbReference>
<dbReference type="GO" id="GO:0005509">
    <property type="term" value="F:calcium ion binding"/>
    <property type="evidence" value="ECO:0007669"/>
    <property type="project" value="InterPro"/>
</dbReference>